<dbReference type="PANTHER" id="PTHR30487:SF0">
    <property type="entry name" value="PREPILIN LEADER PEPTIDASE_N-METHYLTRANSFERASE-RELATED"/>
    <property type="match status" value="1"/>
</dbReference>
<reference evidence="5" key="1">
    <citation type="journal article" date="2019" name="Int. J. Syst. Evol. Microbiol.">
        <title>The Global Catalogue of Microorganisms (GCM) 10K type strain sequencing project: providing services to taxonomists for standard genome sequencing and annotation.</title>
        <authorList>
            <consortium name="The Broad Institute Genomics Platform"/>
            <consortium name="The Broad Institute Genome Sequencing Center for Infectious Disease"/>
            <person name="Wu L."/>
            <person name="Ma J."/>
        </authorList>
    </citation>
    <scope>NUCLEOTIDE SEQUENCE [LARGE SCALE GENOMIC DNA]</scope>
    <source>
        <strain evidence="5">CCUG 43111</strain>
    </source>
</reference>
<evidence type="ECO:0000259" key="3">
    <source>
        <dbReference type="Pfam" id="PF01478"/>
    </source>
</evidence>
<sequence length="180" mass="19169">MPISIWLDLLLTVLVVSAAVTDLAIRKIPNLFLLLAWCAVISLHLADTAPLPAIGTALGGALVGFALFLPLYVVRGMAAGDVKLMSTVGLFLGPAEAVQACIFTWCAGGIMALVMILFTRRWSDAYANLRSLLLPMVRIGPTVQAASLTRPSVGSMPYGLAIAVTTLWLLAQRYFPTISL</sequence>
<feature type="transmembrane region" description="Helical" evidence="2">
    <location>
        <begin position="155"/>
        <end position="175"/>
    </location>
</feature>
<keyword evidence="2" id="KW-1133">Transmembrane helix</keyword>
<accession>A0ABW0MKW6</accession>
<organism evidence="4 5">
    <name type="scientific">Massilia suwonensis</name>
    <dbReference type="NCBI Taxonomy" id="648895"/>
    <lineage>
        <taxon>Bacteria</taxon>
        <taxon>Pseudomonadati</taxon>
        <taxon>Pseudomonadota</taxon>
        <taxon>Betaproteobacteria</taxon>
        <taxon>Burkholderiales</taxon>
        <taxon>Oxalobacteraceae</taxon>
        <taxon>Telluria group</taxon>
        <taxon>Massilia</taxon>
    </lineage>
</organism>
<dbReference type="RefSeq" id="WP_379752304.1">
    <property type="nucleotide sequence ID" value="NZ_JBHSMR010000008.1"/>
</dbReference>
<dbReference type="InterPro" id="IPR050882">
    <property type="entry name" value="Prepilin_peptidase/N-MTase"/>
</dbReference>
<feature type="domain" description="Prepilin type IV endopeptidase peptidase" evidence="3">
    <location>
        <begin position="9"/>
        <end position="113"/>
    </location>
</feature>
<dbReference type="InterPro" id="IPR000045">
    <property type="entry name" value="Prepilin_IV_endopep_pep"/>
</dbReference>
<feature type="transmembrane region" description="Helical" evidence="2">
    <location>
        <begin position="28"/>
        <end position="46"/>
    </location>
</feature>
<dbReference type="Proteomes" id="UP001596101">
    <property type="component" value="Unassembled WGS sequence"/>
</dbReference>
<feature type="transmembrane region" description="Helical" evidence="2">
    <location>
        <begin position="53"/>
        <end position="77"/>
    </location>
</feature>
<comment type="caution">
    <text evidence="4">The sequence shown here is derived from an EMBL/GenBank/DDBJ whole genome shotgun (WGS) entry which is preliminary data.</text>
</comment>
<keyword evidence="2" id="KW-0472">Membrane</keyword>
<dbReference type="PANTHER" id="PTHR30487">
    <property type="entry name" value="TYPE 4 PREPILIN-LIKE PROTEINS LEADER PEPTIDE-PROCESSING ENZYME"/>
    <property type="match status" value="1"/>
</dbReference>
<comment type="similarity">
    <text evidence="1">Belongs to the peptidase A24 family.</text>
</comment>
<evidence type="ECO:0000256" key="2">
    <source>
        <dbReference type="SAM" id="Phobius"/>
    </source>
</evidence>
<dbReference type="Gene3D" id="1.20.120.1220">
    <property type="match status" value="1"/>
</dbReference>
<protein>
    <submittedName>
        <fullName evidence="4">Prepilin peptidase</fullName>
    </submittedName>
</protein>
<keyword evidence="5" id="KW-1185">Reference proteome</keyword>
<evidence type="ECO:0000313" key="5">
    <source>
        <dbReference type="Proteomes" id="UP001596101"/>
    </source>
</evidence>
<feature type="transmembrane region" description="Helical" evidence="2">
    <location>
        <begin position="97"/>
        <end position="119"/>
    </location>
</feature>
<proteinExistence type="inferred from homology"/>
<name>A0ABW0MKW6_9BURK</name>
<evidence type="ECO:0000313" key="4">
    <source>
        <dbReference type="EMBL" id="MFC5477667.1"/>
    </source>
</evidence>
<keyword evidence="2" id="KW-0812">Transmembrane</keyword>
<dbReference type="EMBL" id="JBHSMR010000008">
    <property type="protein sequence ID" value="MFC5477667.1"/>
    <property type="molecule type" value="Genomic_DNA"/>
</dbReference>
<dbReference type="Pfam" id="PF01478">
    <property type="entry name" value="Peptidase_A24"/>
    <property type="match status" value="1"/>
</dbReference>
<evidence type="ECO:0000256" key="1">
    <source>
        <dbReference type="ARBA" id="ARBA00005801"/>
    </source>
</evidence>
<gene>
    <name evidence="4" type="ORF">ACFPQ5_05675</name>
</gene>